<keyword evidence="6" id="KW-0233">DNA recombination</keyword>
<evidence type="ECO:0000256" key="2">
    <source>
        <dbReference type="ARBA" id="ARBA00015553"/>
    </source>
</evidence>
<dbReference type="InterPro" id="IPR013765">
    <property type="entry name" value="DNA_recomb/repair_RecA"/>
</dbReference>
<dbReference type="PANTHER" id="PTHR45900">
    <property type="entry name" value="RECA"/>
    <property type="match status" value="1"/>
</dbReference>
<dbReference type="Pfam" id="PF00154">
    <property type="entry name" value="RecA_N"/>
    <property type="match status" value="1"/>
</dbReference>
<dbReference type="Gene3D" id="3.40.50.300">
    <property type="entry name" value="P-loop containing nucleotide triphosphate hydrolases"/>
    <property type="match status" value="1"/>
</dbReference>
<keyword evidence="4" id="KW-0067">ATP-binding</keyword>
<sequence>MSVSIEEALAQLDPKLRKRLGSGVGVNYEYQPTPSFGLNRALGGGLPYGRQVLIWGSKSSAKSSMCLQMIALAQAEGKLCAWIDSEMSYSEDWARTLGVDPEKLIYSQARTISDMVDVGVGLMNAGVDLIVVDSITSMLPAIYFEKDTDEMKALENTKQIGAESRDFSNAWKMLNYANNKVKPTLLVLISQSRNNINAMYTSQQPSGGQATKFYSSCIVKLFSSESDNQAIKGKIKVGDKLIEEKIGRTIKWELQFSKTSPGFQSGEYDFYFRGDDIGLDTIGDLVTTAELNGIVERTGAWYILPDGTKVQGKEAFVNRVREDLDLQESIKAKLNG</sequence>
<dbReference type="Gene3D" id="3.30.250.10">
    <property type="entry name" value="RecA protein, C-terminal domain"/>
    <property type="match status" value="1"/>
</dbReference>
<comment type="similarity">
    <text evidence="1">Belongs to the RecA family.</text>
</comment>
<keyword evidence="3" id="KW-0547">Nucleotide-binding</keyword>
<dbReference type="GO" id="GO:0006281">
    <property type="term" value="P:DNA repair"/>
    <property type="evidence" value="ECO:0007669"/>
    <property type="project" value="InterPro"/>
</dbReference>
<reference evidence="9 10" key="1">
    <citation type="submission" date="2015-09" db="EMBL/GenBank/DDBJ databases">
        <title>Aphanizomenon flos-aquae WA102.</title>
        <authorList>
            <person name="Driscoll C."/>
        </authorList>
    </citation>
    <scope>NUCLEOTIDE SEQUENCE [LARGE SCALE GENOMIC DNA]</scope>
    <source>
        <strain evidence="9">WA102</strain>
    </source>
</reference>
<dbReference type="EMBL" id="LJOW01000002">
    <property type="protein sequence ID" value="OBQ45606.1"/>
    <property type="molecule type" value="Genomic_DNA"/>
</dbReference>
<evidence type="ECO:0000259" key="7">
    <source>
        <dbReference type="PROSITE" id="PS50162"/>
    </source>
</evidence>
<feature type="domain" description="RecA family profile 2" evidence="8">
    <location>
        <begin position="203"/>
        <end position="284"/>
    </location>
</feature>
<dbReference type="PANTHER" id="PTHR45900:SF1">
    <property type="entry name" value="MITOCHONDRIAL DNA REPAIR PROTEIN RECA HOMOLOG-RELATED"/>
    <property type="match status" value="1"/>
</dbReference>
<evidence type="ECO:0000256" key="3">
    <source>
        <dbReference type="ARBA" id="ARBA00022741"/>
    </source>
</evidence>
<dbReference type="GO" id="GO:0006310">
    <property type="term" value="P:DNA recombination"/>
    <property type="evidence" value="ECO:0007669"/>
    <property type="project" value="UniProtKB-KW"/>
</dbReference>
<dbReference type="PROSITE" id="PS50163">
    <property type="entry name" value="RECA_3"/>
    <property type="match status" value="1"/>
</dbReference>
<dbReference type="InterPro" id="IPR020587">
    <property type="entry name" value="RecA_monomer-monomer_interface"/>
</dbReference>
<evidence type="ECO:0000256" key="1">
    <source>
        <dbReference type="ARBA" id="ARBA00009391"/>
    </source>
</evidence>
<keyword evidence="5" id="KW-0238">DNA-binding</keyword>
<evidence type="ECO:0000313" key="10">
    <source>
        <dbReference type="Proteomes" id="UP000092093"/>
    </source>
</evidence>
<dbReference type="InterPro" id="IPR049428">
    <property type="entry name" value="RecA-like_N"/>
</dbReference>
<evidence type="ECO:0000259" key="8">
    <source>
        <dbReference type="PROSITE" id="PS50163"/>
    </source>
</evidence>
<feature type="domain" description="RecA family profile 1" evidence="7">
    <location>
        <begin position="27"/>
        <end position="192"/>
    </location>
</feature>
<dbReference type="Proteomes" id="UP000092093">
    <property type="component" value="Unassembled WGS sequence"/>
</dbReference>
<dbReference type="GO" id="GO:0003697">
    <property type="term" value="F:single-stranded DNA binding"/>
    <property type="evidence" value="ECO:0007669"/>
    <property type="project" value="InterPro"/>
</dbReference>
<dbReference type="InterPro" id="IPR023400">
    <property type="entry name" value="RecA_C_sf"/>
</dbReference>
<comment type="caution">
    <text evidence="9">The sequence shown here is derived from an EMBL/GenBank/DDBJ whole genome shotgun (WGS) entry which is preliminary data.</text>
</comment>
<dbReference type="PRINTS" id="PR00142">
    <property type="entry name" value="RECA"/>
</dbReference>
<evidence type="ECO:0000256" key="4">
    <source>
        <dbReference type="ARBA" id="ARBA00022840"/>
    </source>
</evidence>
<evidence type="ECO:0000256" key="6">
    <source>
        <dbReference type="ARBA" id="ARBA00023172"/>
    </source>
</evidence>
<proteinExistence type="inferred from homology"/>
<dbReference type="SUPFAM" id="SSF52540">
    <property type="entry name" value="P-loop containing nucleoside triphosphate hydrolases"/>
    <property type="match status" value="1"/>
</dbReference>
<dbReference type="InterPro" id="IPR020588">
    <property type="entry name" value="RecA_ATP-bd"/>
</dbReference>
<organism evidence="9 10">
    <name type="scientific">Aphanizomenon flos-aquae WA102</name>
    <dbReference type="NCBI Taxonomy" id="1710896"/>
    <lineage>
        <taxon>Bacteria</taxon>
        <taxon>Bacillati</taxon>
        <taxon>Cyanobacteriota</taxon>
        <taxon>Cyanophyceae</taxon>
        <taxon>Nostocales</taxon>
        <taxon>Aphanizomenonaceae</taxon>
        <taxon>Aphanizomenon</taxon>
    </lineage>
</organism>
<name>A0A1B7X8C9_APHFL</name>
<dbReference type="AlphaFoldDB" id="A0A1B7X8C9"/>
<protein>
    <recommendedName>
        <fullName evidence="2">Protein RecA</fullName>
    </recommendedName>
</protein>
<dbReference type="GO" id="GO:0005524">
    <property type="term" value="F:ATP binding"/>
    <property type="evidence" value="ECO:0007669"/>
    <property type="project" value="UniProtKB-KW"/>
</dbReference>
<dbReference type="PROSITE" id="PS50162">
    <property type="entry name" value="RECA_2"/>
    <property type="match status" value="1"/>
</dbReference>
<dbReference type="SUPFAM" id="SSF54752">
    <property type="entry name" value="RecA protein, C-terminal domain"/>
    <property type="match status" value="1"/>
</dbReference>
<dbReference type="GO" id="GO:0140664">
    <property type="term" value="F:ATP-dependent DNA damage sensor activity"/>
    <property type="evidence" value="ECO:0007669"/>
    <property type="project" value="InterPro"/>
</dbReference>
<dbReference type="InterPro" id="IPR027417">
    <property type="entry name" value="P-loop_NTPase"/>
</dbReference>
<gene>
    <name evidence="9" type="ORF">AN484_01170</name>
</gene>
<accession>A0A1B7X8C9</accession>
<evidence type="ECO:0000256" key="5">
    <source>
        <dbReference type="ARBA" id="ARBA00023125"/>
    </source>
</evidence>
<evidence type="ECO:0000313" key="9">
    <source>
        <dbReference type="EMBL" id="OBQ45606.1"/>
    </source>
</evidence>